<dbReference type="InterPro" id="IPR013826">
    <property type="entry name" value="Topo_IA_cen_sub3"/>
</dbReference>
<dbReference type="PANTHER" id="PTHR42785">
    <property type="entry name" value="DNA TOPOISOMERASE, TYPE IA, CORE"/>
    <property type="match status" value="1"/>
</dbReference>
<dbReference type="PANTHER" id="PTHR42785:SF1">
    <property type="entry name" value="DNA TOPOISOMERASE"/>
    <property type="match status" value="1"/>
</dbReference>
<evidence type="ECO:0000259" key="2">
    <source>
        <dbReference type="PROSITE" id="PS52039"/>
    </source>
</evidence>
<gene>
    <name evidence="3" type="ORF">GCL60_11975</name>
</gene>
<dbReference type="GO" id="GO:0003677">
    <property type="term" value="F:DNA binding"/>
    <property type="evidence" value="ECO:0007669"/>
    <property type="project" value="InterPro"/>
</dbReference>
<protein>
    <recommendedName>
        <fullName evidence="2">Topo IA-type catalytic domain-containing protein</fullName>
    </recommendedName>
</protein>
<dbReference type="Proteomes" id="UP000437748">
    <property type="component" value="Unassembled WGS sequence"/>
</dbReference>
<evidence type="ECO:0000313" key="4">
    <source>
        <dbReference type="Proteomes" id="UP000437748"/>
    </source>
</evidence>
<dbReference type="SUPFAM" id="SSF56712">
    <property type="entry name" value="Prokaryotic type I DNA topoisomerase"/>
    <property type="match status" value="1"/>
</dbReference>
<dbReference type="PRINTS" id="PR00417">
    <property type="entry name" value="PRTPISMRASEI"/>
</dbReference>
<dbReference type="OrthoDB" id="9804262at2"/>
<dbReference type="InterPro" id="IPR013497">
    <property type="entry name" value="Topo_IA_cen"/>
</dbReference>
<evidence type="ECO:0000256" key="1">
    <source>
        <dbReference type="ARBA" id="ARBA00023235"/>
    </source>
</evidence>
<proteinExistence type="predicted"/>
<organism evidence="3 4">
    <name type="scientific">Silvanigrella paludirubra</name>
    <dbReference type="NCBI Taxonomy" id="2499159"/>
    <lineage>
        <taxon>Bacteria</taxon>
        <taxon>Pseudomonadati</taxon>
        <taxon>Bdellovibrionota</taxon>
        <taxon>Oligoflexia</taxon>
        <taxon>Silvanigrellales</taxon>
        <taxon>Silvanigrellaceae</taxon>
        <taxon>Silvanigrella</taxon>
    </lineage>
</organism>
<dbReference type="PROSITE" id="PS52039">
    <property type="entry name" value="TOPO_IA_2"/>
    <property type="match status" value="1"/>
</dbReference>
<dbReference type="Gene3D" id="1.10.460.10">
    <property type="entry name" value="Topoisomerase I, domain 2"/>
    <property type="match status" value="1"/>
</dbReference>
<dbReference type="GO" id="GO:0003917">
    <property type="term" value="F:DNA topoisomerase type I (single strand cut, ATP-independent) activity"/>
    <property type="evidence" value="ECO:0007669"/>
    <property type="project" value="InterPro"/>
</dbReference>
<dbReference type="Pfam" id="PF01131">
    <property type="entry name" value="Topoisom_bac"/>
    <property type="match status" value="1"/>
</dbReference>
<name>A0A6N6VVK2_9BACT</name>
<dbReference type="InterPro" id="IPR013824">
    <property type="entry name" value="Topo_IA_cen_sub1"/>
</dbReference>
<dbReference type="Gene3D" id="1.10.290.10">
    <property type="entry name" value="Topoisomerase I, domain 4"/>
    <property type="match status" value="1"/>
</dbReference>
<dbReference type="EMBL" id="WFLM01000004">
    <property type="protein sequence ID" value="KAB8037885.1"/>
    <property type="molecule type" value="Genomic_DNA"/>
</dbReference>
<dbReference type="InterPro" id="IPR013825">
    <property type="entry name" value="Topo_IA_cen_sub2"/>
</dbReference>
<dbReference type="InterPro" id="IPR000380">
    <property type="entry name" value="Topo_IA"/>
</dbReference>
<evidence type="ECO:0000313" key="3">
    <source>
        <dbReference type="EMBL" id="KAB8037885.1"/>
    </source>
</evidence>
<dbReference type="InterPro" id="IPR023405">
    <property type="entry name" value="Topo_IA_core_domain"/>
</dbReference>
<sequence>MNLSKYAHPQISPVNFKFTPEIMDKFLISPNKEVYKLIYQGAFATLKEPAVINMSGFVLTSCNNNEIKLLFTSAVLLTEGWLGVDDYKRQEYMKEFTNSDTTLNEIYQEADLLEFDGVRIFSVEEPFIKLDEFISQLEIFNIGKPSTYASIFENLEKNIRDGFIEKKSIKEGLEQKECTAYEITNKGENFLEKFSQINDPFLDLNAAKEFENYLQQISNGELTRDEFEKKYFSIFPQNFLNKITLKWIDNCD</sequence>
<dbReference type="GO" id="GO:0006265">
    <property type="term" value="P:DNA topological change"/>
    <property type="evidence" value="ECO:0007669"/>
    <property type="project" value="InterPro"/>
</dbReference>
<dbReference type="AlphaFoldDB" id="A0A6N6VVK2"/>
<comment type="caution">
    <text evidence="3">The sequence shown here is derived from an EMBL/GenBank/DDBJ whole genome shotgun (WGS) entry which is preliminary data.</text>
</comment>
<feature type="domain" description="Topo IA-type catalytic" evidence="2">
    <location>
        <begin position="1"/>
        <end position="240"/>
    </location>
</feature>
<keyword evidence="1" id="KW-0413">Isomerase</keyword>
<dbReference type="RefSeq" id="WP_153420963.1">
    <property type="nucleotide sequence ID" value="NZ_WFLM01000004.1"/>
</dbReference>
<dbReference type="Gene3D" id="2.70.20.10">
    <property type="entry name" value="Topoisomerase I, domain 3"/>
    <property type="match status" value="1"/>
</dbReference>
<accession>A0A6N6VVK2</accession>
<reference evidence="3 4" key="1">
    <citation type="submission" date="2019-10" db="EMBL/GenBank/DDBJ databases">
        <title>New species of Slilvanegrellaceae.</title>
        <authorList>
            <person name="Pitt A."/>
            <person name="Hahn M.W."/>
        </authorList>
    </citation>
    <scope>NUCLEOTIDE SEQUENCE [LARGE SCALE GENOMIC DNA]</scope>
    <source>
        <strain evidence="3 4">SP-Ram-0.45-NSY-1</strain>
    </source>
</reference>
<keyword evidence="4" id="KW-1185">Reference proteome</keyword>